<proteinExistence type="inferred from homology"/>
<accession>A0A1B7I3T1</accession>
<gene>
    <name evidence="5" type="ORF">M977_01134</name>
</gene>
<comment type="similarity">
    <text evidence="1 4">Belongs to the glycosyl hydrolase 28 family.</text>
</comment>
<dbReference type="EMBL" id="LXEP01000008">
    <property type="protein sequence ID" value="OAT22984.1"/>
    <property type="molecule type" value="Genomic_DNA"/>
</dbReference>
<evidence type="ECO:0000256" key="4">
    <source>
        <dbReference type="RuleBase" id="RU361169"/>
    </source>
</evidence>
<keyword evidence="2 4" id="KW-0378">Hydrolase</keyword>
<dbReference type="EC" id="3.2.1.15" evidence="5"/>
<evidence type="ECO:0000256" key="1">
    <source>
        <dbReference type="ARBA" id="ARBA00008834"/>
    </source>
</evidence>
<protein>
    <submittedName>
        <fullName evidence="5">Polygalacturonase</fullName>
        <ecNumber evidence="5">3.2.1.15</ecNumber>
    </submittedName>
</protein>
<dbReference type="InterPro" id="IPR012334">
    <property type="entry name" value="Pectin_lyas_fold"/>
</dbReference>
<dbReference type="RefSeq" id="WP_064513001.1">
    <property type="nucleotide sequence ID" value="NZ_LXEP01000008.1"/>
</dbReference>
<dbReference type="GO" id="GO:0005975">
    <property type="term" value="P:carbohydrate metabolic process"/>
    <property type="evidence" value="ECO:0007669"/>
    <property type="project" value="InterPro"/>
</dbReference>
<dbReference type="SUPFAM" id="SSF51126">
    <property type="entry name" value="Pectin lyase-like"/>
    <property type="match status" value="1"/>
</dbReference>
<comment type="caution">
    <text evidence="5">The sequence shown here is derived from an EMBL/GenBank/DDBJ whole genome shotgun (WGS) entry which is preliminary data.</text>
</comment>
<keyword evidence="3 4" id="KW-0326">Glycosidase</keyword>
<dbReference type="InterPro" id="IPR011050">
    <property type="entry name" value="Pectin_lyase_fold/virulence"/>
</dbReference>
<dbReference type="SMART" id="SM00710">
    <property type="entry name" value="PbH1"/>
    <property type="match status" value="4"/>
</dbReference>
<dbReference type="AlphaFoldDB" id="A0A1B7I3T1"/>
<dbReference type="InterPro" id="IPR051801">
    <property type="entry name" value="GH28_Enzymes"/>
</dbReference>
<evidence type="ECO:0000256" key="2">
    <source>
        <dbReference type="ARBA" id="ARBA00022801"/>
    </source>
</evidence>
<evidence type="ECO:0000313" key="5">
    <source>
        <dbReference type="EMBL" id="OAT22984.1"/>
    </source>
</evidence>
<sequence>MELHLSHFEPCADGRHANTAIFQRALNELAEQGGGTLMVESGRYLVGGLLLHSDTCLHLCAGAELIVSSDYQQFTQATTQSVAECSDRAFLYARNAQRISVCGQGKINGNGSAWFSEEADAMGYRQPAQHRPRIIVFENCQQITLRDFTIEQAPMWTIHLVSSQQIKMDGVTVDNCLTMANTDTLDIDSCQQVHISNCYFSAADDAICLKTSKKPAEIQQPTRQVVITNCTLRSKSCAIKVGTETADDVEDIIVTNCTIWQSNRGIGLVSRDGGNLRRMIFSNITFACEAAHACHWGKADPIYLSVRHRDPQVTPGCIEHIQFRGLTGISEGAINFHSEQPGQIRRIMIDGLQLTQQLSASPEQGLYDIRPPCNPLSPTGMGLDNAWCLNPQTQRAFGVEEYPGGLPVLYASGVHGLTVRNLEFSRPEPLPAGWNEQAIVLQDCAGVRVDD</sequence>
<dbReference type="Gene3D" id="2.160.20.10">
    <property type="entry name" value="Single-stranded right-handed beta-helix, Pectin lyase-like"/>
    <property type="match status" value="1"/>
</dbReference>
<dbReference type="InterPro" id="IPR000743">
    <property type="entry name" value="Glyco_hydro_28"/>
</dbReference>
<reference evidence="5 6" key="1">
    <citation type="submission" date="2016-04" db="EMBL/GenBank/DDBJ databases">
        <title>ATOL: Assembling a taxonomically balanced genome-scale reconstruction of the evolutionary history of the Enterobacteriaceae.</title>
        <authorList>
            <person name="Plunkett G.III."/>
            <person name="Neeno-Eckwall E.C."/>
            <person name="Glasner J.D."/>
            <person name="Perna N.T."/>
        </authorList>
    </citation>
    <scope>NUCLEOTIDE SEQUENCE [LARGE SCALE GENOMIC DNA]</scope>
    <source>
        <strain evidence="5 6">ATCC 51604</strain>
    </source>
</reference>
<dbReference type="Pfam" id="PF00295">
    <property type="entry name" value="Glyco_hydro_28"/>
    <property type="match status" value="1"/>
</dbReference>
<organism evidence="5 6">
    <name type="scientific">Buttiauxella gaviniae ATCC 51604</name>
    <dbReference type="NCBI Taxonomy" id="1354253"/>
    <lineage>
        <taxon>Bacteria</taxon>
        <taxon>Pseudomonadati</taxon>
        <taxon>Pseudomonadota</taxon>
        <taxon>Gammaproteobacteria</taxon>
        <taxon>Enterobacterales</taxon>
        <taxon>Enterobacteriaceae</taxon>
        <taxon>Buttiauxella</taxon>
    </lineage>
</organism>
<dbReference type="PANTHER" id="PTHR31339">
    <property type="entry name" value="PECTIN LYASE-RELATED"/>
    <property type="match status" value="1"/>
</dbReference>
<dbReference type="PATRIC" id="fig|1354253.4.peg.1157"/>
<name>A0A1B7I3T1_9ENTR</name>
<dbReference type="InterPro" id="IPR006626">
    <property type="entry name" value="PbH1"/>
</dbReference>
<dbReference type="PANTHER" id="PTHR31339:SF9">
    <property type="entry name" value="PLASMIN AND FIBRONECTIN-BINDING PROTEIN A"/>
    <property type="match status" value="1"/>
</dbReference>
<evidence type="ECO:0000256" key="3">
    <source>
        <dbReference type="ARBA" id="ARBA00023295"/>
    </source>
</evidence>
<evidence type="ECO:0000313" key="6">
    <source>
        <dbReference type="Proteomes" id="UP000078504"/>
    </source>
</evidence>
<dbReference type="Proteomes" id="UP000078504">
    <property type="component" value="Unassembled WGS sequence"/>
</dbReference>
<dbReference type="GO" id="GO:0004650">
    <property type="term" value="F:polygalacturonase activity"/>
    <property type="evidence" value="ECO:0007669"/>
    <property type="project" value="UniProtKB-EC"/>
</dbReference>